<dbReference type="PANTHER" id="PTHR43280">
    <property type="entry name" value="ARAC-FAMILY TRANSCRIPTIONAL REGULATOR"/>
    <property type="match status" value="1"/>
</dbReference>
<gene>
    <name evidence="4" type="ORF">CIAN88_05730</name>
</gene>
<dbReference type="PROSITE" id="PS00041">
    <property type="entry name" value="HTH_ARAC_FAMILY_1"/>
    <property type="match status" value="1"/>
</dbReference>
<dbReference type="CDD" id="cd02208">
    <property type="entry name" value="cupin_RmlC-like"/>
    <property type="match status" value="1"/>
</dbReference>
<dbReference type="InterPro" id="IPR018062">
    <property type="entry name" value="HTH_AraC-typ_CS"/>
</dbReference>
<dbReference type="SUPFAM" id="SSF46689">
    <property type="entry name" value="Homeodomain-like"/>
    <property type="match status" value="2"/>
</dbReference>
<dbReference type="Proteomes" id="UP000030008">
    <property type="component" value="Unassembled WGS sequence"/>
</dbReference>
<dbReference type="PANTHER" id="PTHR43280:SF17">
    <property type="entry name" value="ARAC-TYPE DNA-BINDING DOMAIN-CONTAINING PROTEIN"/>
    <property type="match status" value="1"/>
</dbReference>
<evidence type="ECO:0000313" key="4">
    <source>
        <dbReference type="EMBL" id="KGJ54045.1"/>
    </source>
</evidence>
<organism evidence="4 5">
    <name type="scientific">Clostridium innocuum</name>
    <dbReference type="NCBI Taxonomy" id="1522"/>
    <lineage>
        <taxon>Bacteria</taxon>
        <taxon>Bacillati</taxon>
        <taxon>Bacillota</taxon>
        <taxon>Clostridia</taxon>
        <taxon>Eubacteriales</taxon>
        <taxon>Clostridiaceae</taxon>
        <taxon>Clostridium</taxon>
    </lineage>
</organism>
<evidence type="ECO:0000256" key="3">
    <source>
        <dbReference type="ARBA" id="ARBA00023163"/>
    </source>
</evidence>
<dbReference type="Gene3D" id="2.60.120.10">
    <property type="entry name" value="Jelly Rolls"/>
    <property type="match status" value="1"/>
</dbReference>
<protein>
    <submittedName>
        <fullName evidence="4">AraC family transcriptional regulator</fullName>
    </submittedName>
</protein>
<dbReference type="PROSITE" id="PS01124">
    <property type="entry name" value="HTH_ARAC_FAMILY_2"/>
    <property type="match status" value="1"/>
</dbReference>
<keyword evidence="3" id="KW-0804">Transcription</keyword>
<dbReference type="InterPro" id="IPR018060">
    <property type="entry name" value="HTH_AraC"/>
</dbReference>
<dbReference type="GO" id="GO:0003700">
    <property type="term" value="F:DNA-binding transcription factor activity"/>
    <property type="evidence" value="ECO:0007669"/>
    <property type="project" value="InterPro"/>
</dbReference>
<accession>A0A099I8L4</accession>
<evidence type="ECO:0000313" key="5">
    <source>
        <dbReference type="Proteomes" id="UP000030008"/>
    </source>
</evidence>
<reference evidence="4 5" key="1">
    <citation type="submission" date="2014-08" db="EMBL/GenBank/DDBJ databases">
        <title>Clostridium innocuum, an unnegligible vancomycin-resistant pathogen causing extra-intestinal infections.</title>
        <authorList>
            <person name="Feng Y."/>
            <person name="Chiu C.-H."/>
        </authorList>
    </citation>
    <scope>NUCLEOTIDE SEQUENCE [LARGE SCALE GENOMIC DNA]</scope>
    <source>
        <strain evidence="4 5">AN88</strain>
    </source>
</reference>
<proteinExistence type="predicted"/>
<dbReference type="GO" id="GO:0043565">
    <property type="term" value="F:sequence-specific DNA binding"/>
    <property type="evidence" value="ECO:0007669"/>
    <property type="project" value="InterPro"/>
</dbReference>
<comment type="caution">
    <text evidence="4">The sequence shown here is derived from an EMBL/GenBank/DDBJ whole genome shotgun (WGS) entry which is preliminary data.</text>
</comment>
<name>A0A099I8L4_CLOIN</name>
<keyword evidence="1" id="KW-0805">Transcription regulation</keyword>
<dbReference type="Pfam" id="PF02311">
    <property type="entry name" value="AraC_binding"/>
    <property type="match status" value="1"/>
</dbReference>
<dbReference type="SUPFAM" id="SSF51215">
    <property type="entry name" value="Regulatory protein AraC"/>
    <property type="match status" value="1"/>
</dbReference>
<dbReference type="InterPro" id="IPR037923">
    <property type="entry name" value="HTH-like"/>
</dbReference>
<dbReference type="AlphaFoldDB" id="A0A099I8L4"/>
<dbReference type="EMBL" id="JQIF01000023">
    <property type="protein sequence ID" value="KGJ54045.1"/>
    <property type="molecule type" value="Genomic_DNA"/>
</dbReference>
<sequence length="290" mass="33374">MFLSDILNEKKQSTPVFTKEPIISRLSHSFNDAHWSYPYHVHKQETELIYFSQGKASYQINNEIFHVSEGDLLIVNKGCIHSITSDYEDPISCWTCAITDFTMANAKAADCFLSLDKKPYAHAGEHKKIIADIFETLEMFSQQKTQSSAAICNALANALAHIYFHIFQNAVTDRKKKKSTFAQDILFYINENYASDITLKELTEHFHISSDYISHKFKETYGISPINYVIDRRISEAKWMLINTSDSLISISSQVGYDNTTHFAKLFLKRVGYPPLEYRKRFGMKISSEE</sequence>
<dbReference type="Gene3D" id="1.10.10.60">
    <property type="entry name" value="Homeodomain-like"/>
    <property type="match status" value="2"/>
</dbReference>
<keyword evidence="2" id="KW-0238">DNA-binding</keyword>
<dbReference type="RefSeq" id="WP_044904582.1">
    <property type="nucleotide sequence ID" value="NZ_BAABYY010000003.1"/>
</dbReference>
<dbReference type="Pfam" id="PF12833">
    <property type="entry name" value="HTH_18"/>
    <property type="match status" value="1"/>
</dbReference>
<dbReference type="SMART" id="SM00342">
    <property type="entry name" value="HTH_ARAC"/>
    <property type="match status" value="1"/>
</dbReference>
<dbReference type="InterPro" id="IPR009057">
    <property type="entry name" value="Homeodomain-like_sf"/>
</dbReference>
<dbReference type="InterPro" id="IPR003313">
    <property type="entry name" value="AraC-bd"/>
</dbReference>
<dbReference type="InterPro" id="IPR014710">
    <property type="entry name" value="RmlC-like_jellyroll"/>
</dbReference>
<evidence type="ECO:0000256" key="2">
    <source>
        <dbReference type="ARBA" id="ARBA00023125"/>
    </source>
</evidence>
<evidence type="ECO:0000256" key="1">
    <source>
        <dbReference type="ARBA" id="ARBA00023015"/>
    </source>
</evidence>